<comment type="similarity">
    <text evidence="1">Belongs to the ABC transporter superfamily.</text>
</comment>
<name>A0A1G7BH96_9ACTN</name>
<evidence type="ECO:0000256" key="5">
    <source>
        <dbReference type="ARBA" id="ARBA00022970"/>
    </source>
</evidence>
<keyword evidence="2" id="KW-0813">Transport</keyword>
<dbReference type="InterPro" id="IPR003593">
    <property type="entry name" value="AAA+_ATPase"/>
</dbReference>
<dbReference type="InterPro" id="IPR003439">
    <property type="entry name" value="ABC_transporter-like_ATP-bd"/>
</dbReference>
<dbReference type="RefSeq" id="WP_090860894.1">
    <property type="nucleotide sequence ID" value="NZ_FMZM01000018.1"/>
</dbReference>
<dbReference type="GO" id="GO:0005524">
    <property type="term" value="F:ATP binding"/>
    <property type="evidence" value="ECO:0007669"/>
    <property type="project" value="UniProtKB-KW"/>
</dbReference>
<dbReference type="GO" id="GO:0016887">
    <property type="term" value="F:ATP hydrolysis activity"/>
    <property type="evidence" value="ECO:0007669"/>
    <property type="project" value="InterPro"/>
</dbReference>
<dbReference type="PROSITE" id="PS50893">
    <property type="entry name" value="ABC_TRANSPORTER_2"/>
    <property type="match status" value="1"/>
</dbReference>
<gene>
    <name evidence="6" type="ORF">SAMN05421872_11813</name>
</gene>
<dbReference type="PROSITE" id="PS00211">
    <property type="entry name" value="ABC_TRANSPORTER_1"/>
    <property type="match status" value="1"/>
</dbReference>
<dbReference type="PANTHER" id="PTHR43820">
    <property type="entry name" value="HIGH-AFFINITY BRANCHED-CHAIN AMINO ACID TRANSPORT ATP-BINDING PROTEIN LIVF"/>
    <property type="match status" value="1"/>
</dbReference>
<reference evidence="6 7" key="1">
    <citation type="submission" date="2016-10" db="EMBL/GenBank/DDBJ databases">
        <authorList>
            <person name="de Groot N.N."/>
        </authorList>
    </citation>
    <scope>NUCLEOTIDE SEQUENCE [LARGE SCALE GENOMIC DNA]</scope>
    <source>
        <strain evidence="6 7">CGMCC 4.6858</strain>
    </source>
</reference>
<dbReference type="CDD" id="cd03224">
    <property type="entry name" value="ABC_TM1139_LivF_branched"/>
    <property type="match status" value="1"/>
</dbReference>
<dbReference type="SUPFAM" id="SSF52540">
    <property type="entry name" value="P-loop containing nucleoside triphosphate hydrolases"/>
    <property type="match status" value="1"/>
</dbReference>
<sequence>MLRVSRLCAAHGAVQAARDVDLEVAAGTLVALIGSNGAGKTTTLNSIAGLHKPASGTVTVAGRDITGWACHRVVRSGVALVAEGRRVAPPLTVVENLELSAYSGRSSKAELREQLERVFDLFPRLAERRDQYAASMSGGEQQMLAVGRALMTKPDVLLLDEPSMGLAPSIVDVLFQTITTLHEAGATILLVEQNAELALAVSDHVYVMQRGQIVSEGTPDLVRGRSEVMSALFG</sequence>
<evidence type="ECO:0000313" key="6">
    <source>
        <dbReference type="EMBL" id="SDE26352.1"/>
    </source>
</evidence>
<evidence type="ECO:0000313" key="7">
    <source>
        <dbReference type="Proteomes" id="UP000199034"/>
    </source>
</evidence>
<dbReference type="Proteomes" id="UP000199034">
    <property type="component" value="Unassembled WGS sequence"/>
</dbReference>
<dbReference type="InterPro" id="IPR017871">
    <property type="entry name" value="ABC_transporter-like_CS"/>
</dbReference>
<dbReference type="STRING" id="1045774.SAMN05421872_11813"/>
<protein>
    <submittedName>
        <fullName evidence="6">Branched-chain amino acid transport system ATP-binding protein</fullName>
    </submittedName>
</protein>
<dbReference type="GO" id="GO:0015658">
    <property type="term" value="F:branched-chain amino acid transmembrane transporter activity"/>
    <property type="evidence" value="ECO:0007669"/>
    <property type="project" value="TreeGrafter"/>
</dbReference>
<dbReference type="PANTHER" id="PTHR43820:SF4">
    <property type="entry name" value="HIGH-AFFINITY BRANCHED-CHAIN AMINO ACID TRANSPORT ATP-BINDING PROTEIN LIVF"/>
    <property type="match status" value="1"/>
</dbReference>
<keyword evidence="5" id="KW-0029">Amino-acid transport</keyword>
<keyword evidence="7" id="KW-1185">Reference proteome</keyword>
<dbReference type="SMART" id="SM00382">
    <property type="entry name" value="AAA"/>
    <property type="match status" value="1"/>
</dbReference>
<evidence type="ECO:0000256" key="3">
    <source>
        <dbReference type="ARBA" id="ARBA00022741"/>
    </source>
</evidence>
<evidence type="ECO:0000256" key="4">
    <source>
        <dbReference type="ARBA" id="ARBA00022840"/>
    </source>
</evidence>
<dbReference type="Pfam" id="PF00005">
    <property type="entry name" value="ABC_tran"/>
    <property type="match status" value="1"/>
</dbReference>
<evidence type="ECO:0000256" key="1">
    <source>
        <dbReference type="ARBA" id="ARBA00005417"/>
    </source>
</evidence>
<dbReference type="Gene3D" id="3.40.50.300">
    <property type="entry name" value="P-loop containing nucleotide triphosphate hydrolases"/>
    <property type="match status" value="1"/>
</dbReference>
<dbReference type="InterPro" id="IPR027417">
    <property type="entry name" value="P-loop_NTPase"/>
</dbReference>
<organism evidence="6 7">
    <name type="scientific">Nocardioides lianchengensis</name>
    <dbReference type="NCBI Taxonomy" id="1045774"/>
    <lineage>
        <taxon>Bacteria</taxon>
        <taxon>Bacillati</taxon>
        <taxon>Actinomycetota</taxon>
        <taxon>Actinomycetes</taxon>
        <taxon>Propionibacteriales</taxon>
        <taxon>Nocardioidaceae</taxon>
        <taxon>Nocardioides</taxon>
    </lineage>
</organism>
<proteinExistence type="inferred from homology"/>
<dbReference type="OrthoDB" id="9776369at2"/>
<accession>A0A1G7BH96</accession>
<dbReference type="InterPro" id="IPR052156">
    <property type="entry name" value="BCAA_Transport_ATP-bd_LivF"/>
</dbReference>
<dbReference type="GO" id="GO:0015807">
    <property type="term" value="P:L-amino acid transport"/>
    <property type="evidence" value="ECO:0007669"/>
    <property type="project" value="TreeGrafter"/>
</dbReference>
<keyword evidence="3" id="KW-0547">Nucleotide-binding</keyword>
<dbReference type="AlphaFoldDB" id="A0A1G7BH96"/>
<evidence type="ECO:0000256" key="2">
    <source>
        <dbReference type="ARBA" id="ARBA00022448"/>
    </source>
</evidence>
<keyword evidence="4 6" id="KW-0067">ATP-binding</keyword>
<dbReference type="EMBL" id="FMZM01000018">
    <property type="protein sequence ID" value="SDE26352.1"/>
    <property type="molecule type" value="Genomic_DNA"/>
</dbReference>